<sequence length="196" mass="19916">MDFTNLIQGAIGQQVVGSAAKQLGINESQAQTAVAAAVPFLLSALNKNAQNGGAEGISNALNQHDGSILDNLSGFLGQGGNQQDGLGILGHVLGNKQQNVESAISQQSGLNMQQVTQILALVAPIVMGYLGKQKQSNELDSNGITGLLGSLVGGTSTQANQSGVNLGGFEKLLDQDGDGKLGLGDAMGLLGGFFKK</sequence>
<name>A0A4Z1AY75_9FLAO</name>
<evidence type="ECO:0000313" key="2">
    <source>
        <dbReference type="Proteomes" id="UP000297998"/>
    </source>
</evidence>
<protein>
    <submittedName>
        <fullName evidence="1">DUF937 domain-containing protein</fullName>
    </submittedName>
</protein>
<dbReference type="Proteomes" id="UP000297998">
    <property type="component" value="Unassembled WGS sequence"/>
</dbReference>
<dbReference type="OrthoDB" id="708105at2"/>
<dbReference type="AlphaFoldDB" id="A0A4Z1AY75"/>
<dbReference type="EMBL" id="SRPE01000015">
    <property type="protein sequence ID" value="TGN22276.1"/>
    <property type="molecule type" value="Genomic_DNA"/>
</dbReference>
<reference evidence="1 2" key="1">
    <citation type="submission" date="2019-03" db="EMBL/GenBank/DDBJ databases">
        <title>Empedobacter tilapiae sp. nov., isolated from an intestine of Nile tilapia Oreochromis niloticus.</title>
        <authorList>
            <person name="Kim Y.-O."/>
            <person name="Yoon J.-H."/>
        </authorList>
    </citation>
    <scope>NUCLEOTIDE SEQUENCE [LARGE SCALE GENOMIC DNA]</scope>
    <source>
        <strain evidence="1 2">MRS2</strain>
    </source>
</reference>
<gene>
    <name evidence="1" type="ORF">E4J94_16515</name>
</gene>
<evidence type="ECO:0000313" key="1">
    <source>
        <dbReference type="EMBL" id="TGN22276.1"/>
    </source>
</evidence>
<dbReference type="RefSeq" id="WP_135836889.1">
    <property type="nucleotide sequence ID" value="NZ_CAUQWU010000015.1"/>
</dbReference>
<comment type="caution">
    <text evidence="1">The sequence shown here is derived from an EMBL/GenBank/DDBJ whole genome shotgun (WGS) entry which is preliminary data.</text>
</comment>
<organism evidence="1 2">
    <name type="scientific">Empedobacter tilapiae</name>
    <dbReference type="NCBI Taxonomy" id="2491114"/>
    <lineage>
        <taxon>Bacteria</taxon>
        <taxon>Pseudomonadati</taxon>
        <taxon>Bacteroidota</taxon>
        <taxon>Flavobacteriia</taxon>
        <taxon>Flavobacteriales</taxon>
        <taxon>Weeksellaceae</taxon>
        <taxon>Empedobacter</taxon>
    </lineage>
</organism>
<dbReference type="InterPro" id="IPR009282">
    <property type="entry name" value="DUF937"/>
</dbReference>
<accession>A0A4Z1AY75</accession>
<proteinExistence type="predicted"/>
<keyword evidence="2" id="KW-1185">Reference proteome</keyword>
<dbReference type="Pfam" id="PF06078">
    <property type="entry name" value="DUF937"/>
    <property type="match status" value="1"/>
</dbReference>